<organism evidence="1 2">
    <name type="scientific">Trichinella spiralis</name>
    <name type="common">Trichina worm</name>
    <dbReference type="NCBI Taxonomy" id="6334"/>
    <lineage>
        <taxon>Eukaryota</taxon>
        <taxon>Metazoa</taxon>
        <taxon>Ecdysozoa</taxon>
        <taxon>Nematoda</taxon>
        <taxon>Enoplea</taxon>
        <taxon>Dorylaimia</taxon>
        <taxon>Trichinellida</taxon>
        <taxon>Trichinellidae</taxon>
        <taxon>Trichinella</taxon>
    </lineage>
</organism>
<evidence type="ECO:0000313" key="1">
    <source>
        <dbReference type="EMBL" id="KRY40391.1"/>
    </source>
</evidence>
<name>A0A0V1BU44_TRISP</name>
<dbReference type="Proteomes" id="UP000054776">
    <property type="component" value="Unassembled WGS sequence"/>
</dbReference>
<dbReference type="AlphaFoldDB" id="A0A0V1BU44"/>
<reference evidence="1 2" key="1">
    <citation type="submission" date="2015-01" db="EMBL/GenBank/DDBJ databases">
        <title>Evolution of Trichinella species and genotypes.</title>
        <authorList>
            <person name="Korhonen P.K."/>
            <person name="Edoardo P."/>
            <person name="Giuseppe L.R."/>
            <person name="Gasser R.B."/>
        </authorList>
    </citation>
    <scope>NUCLEOTIDE SEQUENCE [LARGE SCALE GENOMIC DNA]</scope>
    <source>
        <strain evidence="1">ISS3</strain>
    </source>
</reference>
<comment type="caution">
    <text evidence="1">The sequence shown here is derived from an EMBL/GenBank/DDBJ whole genome shotgun (WGS) entry which is preliminary data.</text>
</comment>
<protein>
    <submittedName>
        <fullName evidence="1">Uncharacterized protein</fullName>
    </submittedName>
</protein>
<gene>
    <name evidence="1" type="ORF">T01_493</name>
</gene>
<dbReference type="InParanoid" id="A0A0V1BU44"/>
<evidence type="ECO:0000313" key="2">
    <source>
        <dbReference type="Proteomes" id="UP000054776"/>
    </source>
</evidence>
<sequence>MSQVRLSCKLSGLSLITMEDVAHGFKWRGETLSVVIQGFGGGCHEAHNSPFVKLCVRTRVWSGQQVVWAVISILAWPHLRSLELWGEERESTTSSACWAKDVRGREDDLLAVETFFKMVICGQQLLRPA</sequence>
<proteinExistence type="predicted"/>
<accession>A0A0V1BU44</accession>
<dbReference type="EMBL" id="JYDH01000012">
    <property type="protein sequence ID" value="KRY40391.1"/>
    <property type="molecule type" value="Genomic_DNA"/>
</dbReference>
<keyword evidence="2" id="KW-1185">Reference proteome</keyword>